<feature type="compositionally biased region" description="Low complexity" evidence="1">
    <location>
        <begin position="11"/>
        <end position="22"/>
    </location>
</feature>
<proteinExistence type="predicted"/>
<name>A0AAV9VDY7_9PEZI</name>
<evidence type="ECO:0000313" key="2">
    <source>
        <dbReference type="EMBL" id="KAK6358942.1"/>
    </source>
</evidence>
<dbReference type="GO" id="GO:0000228">
    <property type="term" value="C:nuclear chromosome"/>
    <property type="evidence" value="ECO:0007669"/>
    <property type="project" value="InterPro"/>
</dbReference>
<sequence length="509" mass="56525">MASTPAPSYLSRSNSAIRAASSTPQPNGVPAGPAADPAASAAAVKKPWKFPQSITTNYAIRIKNFQTSLIVPAVQASTSTLPPRSARRGQTAINYAEDDDDEYEGRESRTRSGQAATPIVPEEITAPVSVPGKFPHKTMPVRGADMEREGAAQLPTVLIPVNYERDIDSTKKIRERFLWNLYESDITFERFARQLCLDLDLDPGQYVDDIATTIRTACMEWGHIATTRLADNLVDPISGVEGSYLVNCKLNVQCGVDTLTDQFMFDLFETEITPEEFTQCLCNDVGYHGEYCGAVTSAIREELLKAKKESLFPSGQGPPPYNWMADSHPNHPGLRYDPENLGRDWCPNIERLTREEVERKEIDRERETRRLRRETAKVNPVSTANAYLYGTGIDSPAPQTPAADNLSRRKRQPMLRDDSPMRRGSSSGVGGMATLASAPVPLPDSMMGSWRCSYCLITATNTWGARDGPDGRYTLCAICGHLYYEDRKLPAWRKDKYETREEADGAHFN</sequence>
<dbReference type="InterPro" id="IPR006939">
    <property type="entry name" value="SNF5"/>
</dbReference>
<feature type="region of interest" description="Disordered" evidence="1">
    <location>
        <begin position="76"/>
        <end position="115"/>
    </location>
</feature>
<accession>A0AAV9VDY7</accession>
<gene>
    <name evidence="2" type="primary">SFH1</name>
    <name evidence="2" type="ORF">TWF696_000116</name>
</gene>
<evidence type="ECO:0000256" key="1">
    <source>
        <dbReference type="SAM" id="MobiDB-lite"/>
    </source>
</evidence>
<dbReference type="EMBL" id="JAVHNQ010000001">
    <property type="protein sequence ID" value="KAK6358942.1"/>
    <property type="molecule type" value="Genomic_DNA"/>
</dbReference>
<evidence type="ECO:0000313" key="3">
    <source>
        <dbReference type="Proteomes" id="UP001375240"/>
    </source>
</evidence>
<comment type="caution">
    <text evidence="2">The sequence shown here is derived from an EMBL/GenBank/DDBJ whole genome shotgun (WGS) entry which is preliminary data.</text>
</comment>
<organism evidence="2 3">
    <name type="scientific">Orbilia brochopaga</name>
    <dbReference type="NCBI Taxonomy" id="3140254"/>
    <lineage>
        <taxon>Eukaryota</taxon>
        <taxon>Fungi</taxon>
        <taxon>Dikarya</taxon>
        <taxon>Ascomycota</taxon>
        <taxon>Pezizomycotina</taxon>
        <taxon>Orbiliomycetes</taxon>
        <taxon>Orbiliales</taxon>
        <taxon>Orbiliaceae</taxon>
        <taxon>Orbilia</taxon>
    </lineage>
</organism>
<feature type="region of interest" description="Disordered" evidence="1">
    <location>
        <begin position="1"/>
        <end position="36"/>
    </location>
</feature>
<reference evidence="2 3" key="1">
    <citation type="submission" date="2019-10" db="EMBL/GenBank/DDBJ databases">
        <authorList>
            <person name="Palmer J.M."/>
        </authorList>
    </citation>
    <scope>NUCLEOTIDE SEQUENCE [LARGE SCALE GENOMIC DNA]</scope>
    <source>
        <strain evidence="2 3">TWF696</strain>
    </source>
</reference>
<feature type="region of interest" description="Disordered" evidence="1">
    <location>
        <begin position="389"/>
        <end position="432"/>
    </location>
</feature>
<dbReference type="Pfam" id="PF04855">
    <property type="entry name" value="SNF5"/>
    <property type="match status" value="1"/>
</dbReference>
<dbReference type="Proteomes" id="UP001375240">
    <property type="component" value="Unassembled WGS sequence"/>
</dbReference>
<protein>
    <submittedName>
        <fullName evidence="2">Chromatin structure remodeling complex protein sfh1</fullName>
    </submittedName>
</protein>
<dbReference type="AlphaFoldDB" id="A0AAV9VDY7"/>
<dbReference type="GO" id="GO:0006338">
    <property type="term" value="P:chromatin remodeling"/>
    <property type="evidence" value="ECO:0007669"/>
    <property type="project" value="InterPro"/>
</dbReference>
<keyword evidence="3" id="KW-1185">Reference proteome</keyword>